<reference evidence="2" key="1">
    <citation type="submission" date="2020-03" db="EMBL/GenBank/DDBJ databases">
        <title>Draft Genome Sequence of Cylindrodendrum hubeiense.</title>
        <authorList>
            <person name="Buettner E."/>
            <person name="Kellner H."/>
        </authorList>
    </citation>
    <scope>NUCLEOTIDE SEQUENCE</scope>
    <source>
        <strain evidence="2">IHI 201604</strain>
    </source>
</reference>
<comment type="caution">
    <text evidence="2">The sequence shown here is derived from an EMBL/GenBank/DDBJ whole genome shotgun (WGS) entry which is preliminary data.</text>
</comment>
<dbReference type="Pfam" id="PF12311">
    <property type="entry name" value="DUF3632"/>
    <property type="match status" value="1"/>
</dbReference>
<keyword evidence="3" id="KW-1185">Reference proteome</keyword>
<organism evidence="2 3">
    <name type="scientific">Cylindrodendrum hubeiense</name>
    <dbReference type="NCBI Taxonomy" id="595255"/>
    <lineage>
        <taxon>Eukaryota</taxon>
        <taxon>Fungi</taxon>
        <taxon>Dikarya</taxon>
        <taxon>Ascomycota</taxon>
        <taxon>Pezizomycotina</taxon>
        <taxon>Sordariomycetes</taxon>
        <taxon>Hypocreomycetidae</taxon>
        <taxon>Hypocreales</taxon>
        <taxon>Nectriaceae</taxon>
        <taxon>Cylindrodendrum</taxon>
    </lineage>
</organism>
<dbReference type="InterPro" id="IPR053204">
    <property type="entry name" value="Oxopyrrolidines_Biosynth-assoc"/>
</dbReference>
<evidence type="ECO:0000256" key="1">
    <source>
        <dbReference type="SAM" id="MobiDB-lite"/>
    </source>
</evidence>
<dbReference type="PANTHER" id="PTHR38797">
    <property type="entry name" value="NUCLEAR PORE COMPLEX PROTEIN NUP85-RELATED"/>
    <property type="match status" value="1"/>
</dbReference>
<protein>
    <submittedName>
        <fullName evidence="2">Uncharacterized protein</fullName>
    </submittedName>
</protein>
<dbReference type="InterPro" id="IPR022085">
    <property type="entry name" value="OpdG"/>
</dbReference>
<gene>
    <name evidence="2" type="ORF">G7Z17_g381</name>
</gene>
<sequence length="232" mass="25847">MQSDKHSISRQDADGAEETLSPRMKISAIYRQGTAQAAQQEGENTNLWQSAYSMQISIDRRYSVSEDPRPADTFEIDLHDLWFTYYHASRAIPSNHPSQYRLIFELLQAQAKANMWLAHAGPKIITLSDNLWNDCPEDAGSVGTLVLLHNDDEARGQEISAGFSPPRWMFWLGRMQEVVEEAKQNGDDSLGEFAAKVVNNMALIVGGTDSIVRREVKAAGMLDDIDMGGFGP</sequence>
<proteinExistence type="predicted"/>
<accession>A0A9P5LGA1</accession>
<evidence type="ECO:0000313" key="3">
    <source>
        <dbReference type="Proteomes" id="UP000722485"/>
    </source>
</evidence>
<feature type="region of interest" description="Disordered" evidence="1">
    <location>
        <begin position="1"/>
        <end position="21"/>
    </location>
</feature>
<dbReference type="OrthoDB" id="5403091at2759"/>
<name>A0A9P5LGA1_9HYPO</name>
<dbReference type="AlphaFoldDB" id="A0A9P5LGA1"/>
<dbReference type="Proteomes" id="UP000722485">
    <property type="component" value="Unassembled WGS sequence"/>
</dbReference>
<evidence type="ECO:0000313" key="2">
    <source>
        <dbReference type="EMBL" id="KAF7557769.1"/>
    </source>
</evidence>
<feature type="compositionally biased region" description="Basic and acidic residues" evidence="1">
    <location>
        <begin position="1"/>
        <end position="13"/>
    </location>
</feature>
<dbReference type="PANTHER" id="PTHR38797:SF7">
    <property type="entry name" value="TRANSCRIPTION FACTOR DOMAIN-CONTAINING PROTEIN"/>
    <property type="match status" value="1"/>
</dbReference>
<dbReference type="EMBL" id="JAANBB010000003">
    <property type="protein sequence ID" value="KAF7557769.1"/>
    <property type="molecule type" value="Genomic_DNA"/>
</dbReference>